<dbReference type="SMART" id="SM00635">
    <property type="entry name" value="BID_2"/>
    <property type="match status" value="2"/>
</dbReference>
<dbReference type="Pfam" id="PF22963">
    <property type="entry name" value="Ig_NUP210_3rd"/>
    <property type="match status" value="1"/>
</dbReference>
<evidence type="ECO:0000256" key="3">
    <source>
        <dbReference type="ARBA" id="ARBA00022692"/>
    </source>
</evidence>
<gene>
    <name evidence="12" type="ORF">DICVIV_07551</name>
</gene>
<dbReference type="InterPro" id="IPR056898">
    <property type="entry name" value="Ig_NUP210_6th"/>
</dbReference>
<evidence type="ECO:0000256" key="6">
    <source>
        <dbReference type="ARBA" id="ARBA00023136"/>
    </source>
</evidence>
<dbReference type="Proteomes" id="UP000053766">
    <property type="component" value="Unassembled WGS sequence"/>
</dbReference>
<evidence type="ECO:0000313" key="13">
    <source>
        <dbReference type="Proteomes" id="UP000053766"/>
    </source>
</evidence>
<dbReference type="GO" id="GO:0005643">
    <property type="term" value="C:nuclear pore"/>
    <property type="evidence" value="ECO:0007669"/>
    <property type="project" value="TreeGrafter"/>
</dbReference>
<dbReference type="SUPFAM" id="SSF49373">
    <property type="entry name" value="Invasin/intimin cell-adhesion fragments"/>
    <property type="match status" value="1"/>
</dbReference>
<dbReference type="Pfam" id="PF24991">
    <property type="entry name" value="Ig_NUP210_4th"/>
    <property type="match status" value="1"/>
</dbReference>
<sequence length="1731" mass="189680">MVFIWSNVIIFFILFQCSSLYRLNVPRVLLPYHPTIPVKFLLEVSQPSGGCFKWRSTRPDVVSVTPIGINHDECSDKAEIRSTAKVVSGELSAVIFAEDSGQSREFAFSVGDKFSTLSEIAIEWEISNTGDGRPLRIVPFEQSTYEAPNEIIELENRRKKGYIILVEGILTGSATITAKFSEAPYSNINAYSLDLTVVANLLLLPAHDLYVPLKSHILQPFQEVQMPSSDYYLKLDSEIICKLDKTSSSIHALTRGRTDIHLLSYNVDVKTKTGVRPPSTAIHVVDPDTLQWIISGGGKWLLQIGTRYQLSVSLFDPHGNAMYISDNLRFDNNIPETYFDVHFMSKNQTYFEVTPKKMGKTILKSKFVAVVDEMGNVHDATGKVTGEQTVQIVHPVKISPSEVVFPYIPRRKTSYMLKASGGSGFYDWSVADTSVCSVDPNGLLSAASPGVTVVTVSDKRNPVHKDSIRVSVLDVVSLTFGETLKEAEVGSDLIINVQLLGSNSSELVPFTDCRAADFRVQSSNNEVFTHVPDFVPKLPVLGTGCSTIMLRAISSNDAKITVSFDHLEAVLHVSSYLPLKVSFFHRRGLFCIAPTECIYFQVVRLEIGNKPSVQLPLPVVSRKNVSVCCAHPTRLVILPLIENQPKCSSNVRMLLTGSSLEVTLGAYGSCSTGIDSVLESISGFTTKWKSSNKDAMGIDNVGRNTSSHDTKCLTECFVASVIVKSHNVVGLVTISAEMSVEGRSRSEKPIKAISLRKGSGHFRIVERPDAPFTAVIKGDTVTVTPRSRGAGSLRIEDVCVNMGYTDVAVKITDIHSLVLYGPSFMEVGTEAEVSVDAVDEDGISFSRNHGNLSNAIVDTSDTDVHISRINSTSYRIRALSVGGVILSASARSTSGRTLTSRPHTIQVFSPLMLLPQKITLIPGSTFQLEVVGGPQPSPPIEFALNNSEIAHVDQNALITSKNVGYTSIMGSMKIGVEHSIQNAVALQVVSLAGVLVIATTHVAERGARLWVRLNGLDESETPFSFGGAIHPFKVTWSVSHPNVLKMVHPFGSSISETDENRFSVCLEGSSVGTALVKVRVEMSPLAKEHFAGHFRVFEDSINIRVEEPLEIHKSPISAVRISQDSQIHLETTWPQSSVEFSVPSEFSNRLFVSKSGLVQAKSFLGPAAVLIRRIDSSQNETYIIPITVSAVHSMDLILLSKISPLSSTPLLHLPVGVRLMIQVVFRDSYGRLLNAASSSISYRPHRFDLTEIVASNSNRTFTITMKTAGETVLQIWNTDDQSQNIFLRLSASEQLYPLDRPPTVSDIVCFTSPIEGTMRWSSNDDRIEWLDVEHGVGKLVKVGRTHVTVNVAEQMLTSSITISAVQKLIFADEIPNFITNAEGLSYIFPVNIVANETHHISHVAMTGCTESQLEALSSVRAPFECSATFLGSKIGSYACFVERQQAGNARLDITAATKLDLSITAKWLGNFQVSDAELNIVFHMAMHVVESQIQLSDVDQKSAVLSVHVPSYQLRYVTAVGCAADIVTVSDIRKPTGLNTAANKFFSVKLNIKSAALWSELSEKCLVTIENSLTGQSIHIPVRVRIVGQAAKQVYKALDSVGLVDFILIFLQHYPWLIPSLMWFCAVGIITIAVYWYIRRSVWEREGTFNYNSTLRSPVSSTPALSGASVSMQSSPSFFRNSPLGKSTPIFGESIITSPKQQRHAGARGEPTLWSSGMTGSDEKVSSYYDR</sequence>
<evidence type="ECO:0000256" key="10">
    <source>
        <dbReference type="SAM" id="Phobius"/>
    </source>
</evidence>
<proteinExistence type="inferred from homology"/>
<name>A0A0D8XP24_DICVI</name>
<dbReference type="Pfam" id="PF22969">
    <property type="entry name" value="Ig_NUP210_2nd"/>
    <property type="match status" value="1"/>
</dbReference>
<feature type="region of interest" description="Disordered" evidence="9">
    <location>
        <begin position="1698"/>
        <end position="1731"/>
    </location>
</feature>
<dbReference type="PANTHER" id="PTHR23019:SF0">
    <property type="entry name" value="NUCLEAR PORE MEMBRANE GLYCOPROTEIN 210"/>
    <property type="match status" value="1"/>
</dbReference>
<accession>A0A0D8XP24</accession>
<dbReference type="Pfam" id="PF22967">
    <property type="entry name" value="Ig_NUP210_1st"/>
    <property type="match status" value="1"/>
</dbReference>
<evidence type="ECO:0000256" key="7">
    <source>
        <dbReference type="ARBA" id="ARBA00023180"/>
    </source>
</evidence>
<dbReference type="InterPro" id="IPR055097">
    <property type="entry name" value="Ig_NUP210_2nd"/>
</dbReference>
<dbReference type="InterPro" id="IPR045197">
    <property type="entry name" value="NUP210-like"/>
</dbReference>
<evidence type="ECO:0000256" key="9">
    <source>
        <dbReference type="SAM" id="MobiDB-lite"/>
    </source>
</evidence>
<dbReference type="InterPro" id="IPR003343">
    <property type="entry name" value="Big_2"/>
</dbReference>
<evidence type="ECO:0000256" key="1">
    <source>
        <dbReference type="ARBA" id="ARBA00004590"/>
    </source>
</evidence>
<evidence type="ECO:0000256" key="2">
    <source>
        <dbReference type="ARBA" id="ARBA00007313"/>
    </source>
</evidence>
<dbReference type="InterPro" id="IPR055096">
    <property type="entry name" value="Ig_NUP210_1st"/>
</dbReference>
<dbReference type="InterPro" id="IPR056897">
    <property type="entry name" value="Ig_NUP210_4th"/>
</dbReference>
<keyword evidence="4" id="KW-0732">Signal</keyword>
<feature type="transmembrane region" description="Helical" evidence="10">
    <location>
        <begin position="1616"/>
        <end position="1638"/>
    </location>
</feature>
<comment type="similarity">
    <text evidence="2">Belongs to the NUP210 family.</text>
</comment>
<organism evidence="12 13">
    <name type="scientific">Dictyocaulus viviparus</name>
    <name type="common">Bovine lungworm</name>
    <dbReference type="NCBI Taxonomy" id="29172"/>
    <lineage>
        <taxon>Eukaryota</taxon>
        <taxon>Metazoa</taxon>
        <taxon>Ecdysozoa</taxon>
        <taxon>Nematoda</taxon>
        <taxon>Chromadorea</taxon>
        <taxon>Rhabditida</taxon>
        <taxon>Rhabditina</taxon>
        <taxon>Rhabditomorpha</taxon>
        <taxon>Strongyloidea</taxon>
        <taxon>Metastrongylidae</taxon>
        <taxon>Dictyocaulus</taxon>
    </lineage>
</organism>
<keyword evidence="7" id="KW-0325">Glycoprotein</keyword>
<feature type="compositionally biased region" description="Basic and acidic residues" evidence="9">
    <location>
        <begin position="1721"/>
        <end position="1731"/>
    </location>
</feature>
<evidence type="ECO:0000256" key="5">
    <source>
        <dbReference type="ARBA" id="ARBA00022989"/>
    </source>
</evidence>
<dbReference type="EMBL" id="KN716355">
    <property type="protein sequence ID" value="KJH46383.1"/>
    <property type="molecule type" value="Genomic_DNA"/>
</dbReference>
<evidence type="ECO:0000313" key="12">
    <source>
        <dbReference type="EMBL" id="KJH46383.1"/>
    </source>
</evidence>
<dbReference type="Gene3D" id="2.60.40.1080">
    <property type="match status" value="1"/>
</dbReference>
<dbReference type="GO" id="GO:0031965">
    <property type="term" value="C:nuclear membrane"/>
    <property type="evidence" value="ECO:0007669"/>
    <property type="project" value="UniProtKB-SubCell"/>
</dbReference>
<dbReference type="Pfam" id="PF24935">
    <property type="entry name" value="Ig_NUP210_6th"/>
    <property type="match status" value="1"/>
</dbReference>
<dbReference type="InterPro" id="IPR055094">
    <property type="entry name" value="NUP210_Ig15"/>
</dbReference>
<reference evidence="13" key="2">
    <citation type="journal article" date="2016" name="Sci. Rep.">
        <title>Dictyocaulus viviparus genome, variome and transcriptome elucidate lungworm biology and support future intervention.</title>
        <authorList>
            <person name="McNulty S.N."/>
            <person name="Strube C."/>
            <person name="Rosa B.A."/>
            <person name="Martin J.C."/>
            <person name="Tyagi R."/>
            <person name="Choi Y.J."/>
            <person name="Wang Q."/>
            <person name="Hallsworth Pepin K."/>
            <person name="Zhang X."/>
            <person name="Ozersky P."/>
            <person name="Wilson R.K."/>
            <person name="Sternberg P.W."/>
            <person name="Gasser R.B."/>
            <person name="Mitreva M."/>
        </authorList>
    </citation>
    <scope>NUCLEOTIDE SEQUENCE [LARGE SCALE GENOMIC DNA]</scope>
    <source>
        <strain evidence="13">HannoverDv2000</strain>
    </source>
</reference>
<dbReference type="InterPro" id="IPR008964">
    <property type="entry name" value="Invasin/intimin_cell_adhesion"/>
</dbReference>
<feature type="domain" description="BIG2" evidence="11">
    <location>
        <begin position="392"/>
        <end position="468"/>
    </location>
</feature>
<dbReference type="Pfam" id="PF22957">
    <property type="entry name" value="NUP210_Ig"/>
    <property type="match status" value="1"/>
</dbReference>
<keyword evidence="6 10" id="KW-0472">Membrane</keyword>
<protein>
    <submittedName>
        <fullName evidence="12">Bacterial group 2 Ig-like protein</fullName>
    </submittedName>
</protein>
<keyword evidence="3 10" id="KW-0812">Transmembrane</keyword>
<keyword evidence="13" id="KW-1185">Reference proteome</keyword>
<dbReference type="InterPro" id="IPR055095">
    <property type="entry name" value="NUP210_Ig_C"/>
</dbReference>
<evidence type="ECO:0000256" key="4">
    <source>
        <dbReference type="ARBA" id="ARBA00022729"/>
    </source>
</evidence>
<dbReference type="InterPro" id="IPR058779">
    <property type="entry name" value="Ig_NUP210_13th"/>
</dbReference>
<dbReference type="Pfam" id="PF22959">
    <property type="entry name" value="Ig_NUP210_15th"/>
    <property type="match status" value="1"/>
</dbReference>
<evidence type="ECO:0000256" key="8">
    <source>
        <dbReference type="ARBA" id="ARBA00023242"/>
    </source>
</evidence>
<reference evidence="12 13" key="1">
    <citation type="submission" date="2013-11" db="EMBL/GenBank/DDBJ databases">
        <title>Draft genome of the bovine lungworm Dictyocaulus viviparus.</title>
        <authorList>
            <person name="Mitreva M."/>
        </authorList>
    </citation>
    <scope>NUCLEOTIDE SEQUENCE [LARGE SCALE GENOMIC DNA]</scope>
    <source>
        <strain evidence="12 13">HannoverDv2000</strain>
    </source>
</reference>
<dbReference type="Pfam" id="PF26181">
    <property type="entry name" value="Ig_NUP210_13th"/>
    <property type="match status" value="1"/>
</dbReference>
<feature type="domain" description="BIG2" evidence="11">
    <location>
        <begin position="907"/>
        <end position="982"/>
    </location>
</feature>
<dbReference type="STRING" id="29172.A0A0D8XP24"/>
<dbReference type="InterPro" id="IPR055098">
    <property type="entry name" value="Ig_NUP210_3rd"/>
</dbReference>
<evidence type="ECO:0000259" key="11">
    <source>
        <dbReference type="SMART" id="SM00635"/>
    </source>
</evidence>
<keyword evidence="8" id="KW-0539">Nucleus</keyword>
<dbReference type="Pfam" id="PF26182">
    <property type="entry name" value="Ig_NUP210_5th"/>
    <property type="match status" value="1"/>
</dbReference>
<keyword evidence="5 10" id="KW-1133">Transmembrane helix</keyword>
<dbReference type="PANTHER" id="PTHR23019">
    <property type="entry name" value="NUCLEAR PORE MEMBRANE GLYCOPROTEIN GP210-RELATED"/>
    <property type="match status" value="1"/>
</dbReference>
<comment type="subcellular location">
    <subcellularLocation>
        <location evidence="1">Nucleus membrane</location>
        <topology evidence="1">Single-pass membrane protein</topology>
    </subcellularLocation>
</comment>
<dbReference type="OrthoDB" id="361283at2759"/>